<dbReference type="GO" id="GO:0016787">
    <property type="term" value="F:hydrolase activity"/>
    <property type="evidence" value="ECO:0007669"/>
    <property type="project" value="UniProtKB-KW"/>
</dbReference>
<evidence type="ECO:0000256" key="5">
    <source>
        <dbReference type="ARBA" id="ARBA00022670"/>
    </source>
</evidence>
<dbReference type="InterPro" id="IPR013858">
    <property type="entry name" value="Peptidase_M10B_C"/>
</dbReference>
<evidence type="ECO:0000256" key="9">
    <source>
        <dbReference type="ARBA" id="ARBA00022833"/>
    </source>
</evidence>
<comment type="similarity">
    <text evidence="3">Belongs to the peptidase M10B family.</text>
</comment>
<dbReference type="SUPFAM" id="SSF51120">
    <property type="entry name" value="beta-Roll"/>
    <property type="match status" value="1"/>
</dbReference>
<dbReference type="InterPro" id="IPR024079">
    <property type="entry name" value="MetalloPept_cat_dom_sf"/>
</dbReference>
<organism evidence="11 12">
    <name type="scientific">Bradyrhizobium elkanii</name>
    <dbReference type="NCBI Taxonomy" id="29448"/>
    <lineage>
        <taxon>Bacteria</taxon>
        <taxon>Pseudomonadati</taxon>
        <taxon>Pseudomonadota</taxon>
        <taxon>Alphaproteobacteria</taxon>
        <taxon>Hyphomicrobiales</taxon>
        <taxon>Nitrobacteraceae</taxon>
        <taxon>Bradyrhizobium</taxon>
    </lineage>
</organism>
<dbReference type="InterPro" id="IPR001343">
    <property type="entry name" value="Hemolysn_Ca-bd"/>
</dbReference>
<dbReference type="Pfam" id="PF00353">
    <property type="entry name" value="HemolysinCabind"/>
    <property type="match status" value="1"/>
</dbReference>
<evidence type="ECO:0000256" key="4">
    <source>
        <dbReference type="ARBA" id="ARBA00022525"/>
    </source>
</evidence>
<evidence type="ECO:0000256" key="6">
    <source>
        <dbReference type="ARBA" id="ARBA00022723"/>
    </source>
</evidence>
<dbReference type="Proteomes" id="UP001565471">
    <property type="component" value="Unassembled WGS sequence"/>
</dbReference>
<accession>A0ABV4F5D2</accession>
<keyword evidence="12" id="KW-1185">Reference proteome</keyword>
<keyword evidence="8 11" id="KW-0378">Hydrolase</keyword>
<dbReference type="SUPFAM" id="SSF55486">
    <property type="entry name" value="Metalloproteases ('zincins'), catalytic domain"/>
    <property type="match status" value="1"/>
</dbReference>
<evidence type="ECO:0000313" key="12">
    <source>
        <dbReference type="Proteomes" id="UP001565471"/>
    </source>
</evidence>
<evidence type="ECO:0000256" key="2">
    <source>
        <dbReference type="ARBA" id="ARBA00004613"/>
    </source>
</evidence>
<dbReference type="PROSITE" id="PS00330">
    <property type="entry name" value="HEMOLYSIN_CALCIUM"/>
    <property type="match status" value="1"/>
</dbReference>
<dbReference type="Pfam" id="PF00413">
    <property type="entry name" value="Peptidase_M10"/>
    <property type="match status" value="1"/>
</dbReference>
<dbReference type="InterPro" id="IPR011049">
    <property type="entry name" value="Serralysin-like_metalloprot_C"/>
</dbReference>
<dbReference type="EMBL" id="JBGBZA010000002">
    <property type="protein sequence ID" value="MEY9318658.1"/>
    <property type="molecule type" value="Genomic_DNA"/>
</dbReference>
<protein>
    <submittedName>
        <fullName evidence="11">Serralysin</fullName>
        <ecNumber evidence="11">3.4.24.40</ecNumber>
    </submittedName>
</protein>
<dbReference type="Pfam" id="PF07483">
    <property type="entry name" value="W_rich_C"/>
    <property type="match status" value="5"/>
</dbReference>
<proteinExistence type="inferred from homology"/>
<evidence type="ECO:0000259" key="10">
    <source>
        <dbReference type="SMART" id="SM00235"/>
    </source>
</evidence>
<keyword evidence="4" id="KW-0964">Secreted</keyword>
<dbReference type="SMART" id="SM00235">
    <property type="entry name" value="ZnMc"/>
    <property type="match status" value="1"/>
</dbReference>
<dbReference type="InterPro" id="IPR001818">
    <property type="entry name" value="Pept_M10_metallopeptidase"/>
</dbReference>
<name>A0ABV4F5D2_BRAEL</name>
<evidence type="ECO:0000256" key="8">
    <source>
        <dbReference type="ARBA" id="ARBA00022801"/>
    </source>
</evidence>
<sequence length="1146" mass="118090">MGLLLRSFPLATAVTVTKTNDADIDGLLSGYKWSGPITYSFPDSPSDYANPYAGGSSEPTTSGFASAPTQMQAAINYAIGLINGYANANIQYAGTNGADIMIAQSPSANPTSYAYYPGNYASGGDIWFGTQYNYSLAKLGNYYFTTALHELGHAVGLKHSQETGGVANVAVPSAHDDSEYTVMSYRSYVGASATSGYTNEAYGYPQTFMANDILALQTIYGANFTTQSSNTVYTWNPTTGQEFINGVGQLAPGGGVGGSANRIYETVWDGGGVDTYDLSNYTTNLSINLNPGASSVFSSVQLAYLGDGHYASGNVYNAYLYNGDARSYIDNANGGSGNDTILGNAIGNVLNGGSGNDTITGGGGNDTIFGGSGTDTAVYLGNRANYTVSYNASSQTFTISDQRAGSPEGIDNVTGVEYFQFADRTIAGSSVIPPIVIEAAGSTKLDQIGSNYFLDPVSGGTGPSVKYAGTPFDASTQVGAWTPIGAEQTANGYQIAWKVIGSDQYLVWNADSNGNYVSSATAVVSGSSTILEAFESSFHQDLNADGVSGIPAASVTVVEAAGSTKLDQIGSYYFLDAVSGGTGPSVKYAGTPFAASTQVGAWTPIGAEQTANGYQIAWKVIGSDQYLVWNADSNGNYVSSATAVVSGSSTILEAFESSFHQDLNADGVSGIPAASVTVVEAAGSTKLDQIGSYYFLDAVSGGTGPSVKYAGTPFAASTQVGAWTPIGAEQTANGYQIAWKVIGSDQYLVWNADSNGNYVSSATAVVSGSSTILEAFESSFHQDLNTDGVSGIPAASVTVVEAAGSTKLDQIGSYYFLDAVSGGTGPSVKYAGTPFDASTQVGAWTPIGAEQTANGYQIAWKVIGSDQYLVWNADSNGNYVSSATAVVSGSSTILEAFESSFHQDLNADGVSGIPAASVTVVEATGSTKLDQIGSYYSLDAVSGGTGPSVKHAGTPFAASTQVGAWTPTGAEQTANGYEIAWKVSGADRPTVWNTDSSGNAISDTIGVVSGSSAALEHLEPSVQQHLDGNGVIGISTLMIAVTGQTSVTPCPASQGAWIAAGNDSFVFHRDIDGGGVVNAGSAEIVAPDGFSLVTTCKQLMELLHETPSDQSHAMSELGSDFHDAVMGRDTTNVRMADLNTGYFVVH</sequence>
<keyword evidence="9" id="KW-0862">Zinc</keyword>
<dbReference type="PRINTS" id="PR00313">
    <property type="entry name" value="CABNDNGRPT"/>
</dbReference>
<dbReference type="EC" id="3.4.24.40" evidence="11"/>
<keyword evidence="7" id="KW-0677">Repeat</keyword>
<dbReference type="Gene3D" id="3.40.390.10">
    <property type="entry name" value="Collagenase (Catalytic Domain)"/>
    <property type="match status" value="1"/>
</dbReference>
<comment type="subcellular location">
    <subcellularLocation>
        <location evidence="2">Secreted</location>
    </subcellularLocation>
</comment>
<evidence type="ECO:0000256" key="1">
    <source>
        <dbReference type="ARBA" id="ARBA00001913"/>
    </source>
</evidence>
<dbReference type="CDD" id="cd04277">
    <property type="entry name" value="ZnMc_serralysin_like"/>
    <property type="match status" value="1"/>
</dbReference>
<reference evidence="11 12" key="1">
    <citation type="submission" date="2024-07" db="EMBL/GenBank/DDBJ databases">
        <title>Genomic Encyclopedia of Type Strains, Phase V (KMG-V): Genome sequencing to study the core and pangenomes of soil and plant-associated prokaryotes.</title>
        <authorList>
            <person name="Whitman W."/>
        </authorList>
    </citation>
    <scope>NUCLEOTIDE SEQUENCE [LARGE SCALE GENOMIC DNA]</scope>
    <source>
        <strain evidence="11 12">USDA 415</strain>
    </source>
</reference>
<evidence type="ECO:0000256" key="7">
    <source>
        <dbReference type="ARBA" id="ARBA00022737"/>
    </source>
</evidence>
<dbReference type="InterPro" id="IPR018511">
    <property type="entry name" value="Hemolysin-typ_Ca-bd_CS"/>
</dbReference>
<comment type="caution">
    <text evidence="11">The sequence shown here is derived from an EMBL/GenBank/DDBJ whole genome shotgun (WGS) entry which is preliminary data.</text>
</comment>
<dbReference type="InterPro" id="IPR011121">
    <property type="entry name" value="Trp-rich_dom"/>
</dbReference>
<comment type="cofactor">
    <cofactor evidence="1">
        <name>Ca(2+)</name>
        <dbReference type="ChEBI" id="CHEBI:29108"/>
    </cofactor>
</comment>
<dbReference type="Gene3D" id="2.150.10.10">
    <property type="entry name" value="Serralysin-like metalloprotease, C-terminal"/>
    <property type="match status" value="1"/>
</dbReference>
<evidence type="ECO:0000313" key="11">
    <source>
        <dbReference type="EMBL" id="MEY9318658.1"/>
    </source>
</evidence>
<feature type="domain" description="Peptidase metallopeptidase" evidence="10">
    <location>
        <begin position="29"/>
        <end position="204"/>
    </location>
</feature>
<dbReference type="InterPro" id="IPR006026">
    <property type="entry name" value="Peptidase_Metallo"/>
</dbReference>
<dbReference type="Pfam" id="PF08548">
    <property type="entry name" value="Peptidase_M10_C"/>
    <property type="match status" value="1"/>
</dbReference>
<keyword evidence="5" id="KW-0645">Protease</keyword>
<evidence type="ECO:0000256" key="3">
    <source>
        <dbReference type="ARBA" id="ARBA00009490"/>
    </source>
</evidence>
<gene>
    <name evidence="11" type="ORF">ABIF29_005457</name>
</gene>
<dbReference type="InterPro" id="IPR034033">
    <property type="entry name" value="Serralysin-like"/>
</dbReference>
<keyword evidence="6" id="KW-0479">Metal-binding</keyword>